<proteinExistence type="predicted"/>
<accession>A0A450RVP0</accession>
<dbReference type="AlphaFoldDB" id="A0A450RVP0"/>
<dbReference type="InterPro" id="IPR014556">
    <property type="entry name" value="UCP029407"/>
</dbReference>
<name>A0A450RVP0_9GAMM</name>
<evidence type="ECO:0000256" key="1">
    <source>
        <dbReference type="SAM" id="Coils"/>
    </source>
</evidence>
<gene>
    <name evidence="2" type="ORF">BECKDK2373B_GA0170837_100468</name>
</gene>
<dbReference type="PIRSF" id="PIRSF029407">
    <property type="entry name" value="UCP029407"/>
    <property type="match status" value="1"/>
</dbReference>
<dbReference type="InterPro" id="IPR027417">
    <property type="entry name" value="P-loop_NTPase"/>
</dbReference>
<organism evidence="2">
    <name type="scientific">Candidatus Kentrum sp. DK</name>
    <dbReference type="NCBI Taxonomy" id="2126562"/>
    <lineage>
        <taxon>Bacteria</taxon>
        <taxon>Pseudomonadati</taxon>
        <taxon>Pseudomonadota</taxon>
        <taxon>Gammaproteobacteria</taxon>
        <taxon>Candidatus Kentrum</taxon>
    </lineage>
</organism>
<evidence type="ECO:0008006" key="3">
    <source>
        <dbReference type="Google" id="ProtNLM"/>
    </source>
</evidence>
<reference evidence="2" key="1">
    <citation type="submission" date="2019-02" db="EMBL/GenBank/DDBJ databases">
        <authorList>
            <person name="Gruber-Vodicka R. H."/>
            <person name="Seah K. B. B."/>
        </authorList>
    </citation>
    <scope>NUCLEOTIDE SEQUENCE</scope>
    <source>
        <strain evidence="2">BECK_DK47</strain>
    </source>
</reference>
<dbReference type="EMBL" id="CAADEX010000004">
    <property type="protein sequence ID" value="VFJ43087.1"/>
    <property type="molecule type" value="Genomic_DNA"/>
</dbReference>
<feature type="coiled-coil region" evidence="1">
    <location>
        <begin position="301"/>
        <end position="413"/>
    </location>
</feature>
<protein>
    <recommendedName>
        <fullName evidence="3">Sulfotransferase family protein</fullName>
    </recommendedName>
</protein>
<dbReference type="SUPFAM" id="SSF52540">
    <property type="entry name" value="P-loop containing nucleoside triphosphate hydrolases"/>
    <property type="match status" value="1"/>
</dbReference>
<dbReference type="Gene3D" id="3.40.50.300">
    <property type="entry name" value="P-loop containing nucleotide triphosphate hydrolases"/>
    <property type="match status" value="1"/>
</dbReference>
<keyword evidence="1" id="KW-0175">Coiled coil</keyword>
<sequence length="525" mass="60066">MNSPAIVPDLPKKKSIPRTVLLVIGMHRSGTSAVTRVINSLGAKLADELMSPESDNETGFWESAAVTGLNEEILASAGSRWDDWRQFNPEWFHSPVAHEFAERALDILARDVGHSCFFALKDPRICRLLPFWANVFHRFDTQIKCILPIRNPLEVAASLRARDGFAMPKSTLLWLRHVLDAEATTRELPRVFVSYEALLSDWRWEARRIATVLDLVWPRFSAETEREIDQFLDAGHRHHHIPHEMTVNHPGLPEWVKVTATALLVLCREEGQKDHLEQLEKVRAEFDGACKNLGAALHEEDAALTTKADELEDRLSNAQSRLAEFDATSREQEQRIAALEAGYADALREQERLTKILQEKEAETDRIKAALEAKYTDALQKKERQLTDAQNEAEHYKDERDRLSQKLDERIRELVRFTKILQEKEAETDRIEAARQAMGRLLGKTIMALLEYSPGEPLGRRRQKRLVARLRESGTFDEDWYLEKYPDVIQTGMDPALHYLMHGALEGREPQDASRKVVQRLGMPA</sequence>
<dbReference type="Pfam" id="PF13469">
    <property type="entry name" value="Sulfotransfer_3"/>
    <property type="match status" value="1"/>
</dbReference>
<evidence type="ECO:0000313" key="2">
    <source>
        <dbReference type="EMBL" id="VFJ43087.1"/>
    </source>
</evidence>